<dbReference type="KEGG" id="bco:Bcell_2148"/>
<evidence type="ECO:0000256" key="4">
    <source>
        <dbReference type="ARBA" id="ARBA00022989"/>
    </source>
</evidence>
<comment type="subcellular location">
    <subcellularLocation>
        <location evidence="1 6">Cell membrane</location>
        <topology evidence="1 6">Multi-pass membrane protein</topology>
    </subcellularLocation>
</comment>
<evidence type="ECO:0000256" key="5">
    <source>
        <dbReference type="ARBA" id="ARBA00023136"/>
    </source>
</evidence>
<evidence type="ECO:0000313" key="9">
    <source>
        <dbReference type="Proteomes" id="UP000001401"/>
    </source>
</evidence>
<dbReference type="HOGENOM" id="CLU_038944_10_0_9"/>
<dbReference type="Pfam" id="PF09335">
    <property type="entry name" value="VTT_dom"/>
    <property type="match status" value="1"/>
</dbReference>
<dbReference type="GO" id="GO:0005886">
    <property type="term" value="C:plasma membrane"/>
    <property type="evidence" value="ECO:0007669"/>
    <property type="project" value="UniProtKB-SubCell"/>
</dbReference>
<sequence length="222" mass="25225">MYRKLFVLFSMVIIVALLVLYHEPLLHWVQNNERDYVIVTTVIATLMSLFPVIPYPLVGGVVGAVYGPILGAFIIWMGSTFASMIFFAMIRYGGFDKFGNKILLRYTITKKITVLFERNAFMSITVLRMIPVIPSILINAYAALSRVPFLSYSIASGLGKIPAMTLFALVGHTIVTNPIEIVYMILIYGVFISIVYTAYRYWTKRINLQMESQTRKKQPSEI</sequence>
<keyword evidence="3 6" id="KW-0812">Transmembrane</keyword>
<evidence type="ECO:0000256" key="6">
    <source>
        <dbReference type="RuleBase" id="RU366058"/>
    </source>
</evidence>
<keyword evidence="5 6" id="KW-0472">Membrane</keyword>
<evidence type="ECO:0000256" key="3">
    <source>
        <dbReference type="ARBA" id="ARBA00022692"/>
    </source>
</evidence>
<comment type="similarity">
    <text evidence="6">Belongs to the TVP38/TMEM64 family.</text>
</comment>
<keyword evidence="2 6" id="KW-1003">Cell membrane</keyword>
<dbReference type="EMBL" id="CP002394">
    <property type="protein sequence ID" value="ADU30409.1"/>
    <property type="molecule type" value="Genomic_DNA"/>
</dbReference>
<keyword evidence="9" id="KW-1185">Reference proteome</keyword>
<gene>
    <name evidence="8" type="ordered locus">Bcell_2148</name>
</gene>
<feature type="transmembrane region" description="Helical" evidence="6">
    <location>
        <begin position="149"/>
        <end position="169"/>
    </location>
</feature>
<dbReference type="InterPro" id="IPR032816">
    <property type="entry name" value="VTT_dom"/>
</dbReference>
<organism evidence="8 9">
    <name type="scientific">Evansella cellulosilytica (strain ATCC 21833 / DSM 2522 / FERM P-1141 / JCM 9156 / N-4)</name>
    <name type="common">Bacillus cellulosilyticus</name>
    <dbReference type="NCBI Taxonomy" id="649639"/>
    <lineage>
        <taxon>Bacteria</taxon>
        <taxon>Bacillati</taxon>
        <taxon>Bacillota</taxon>
        <taxon>Bacilli</taxon>
        <taxon>Bacillales</taxon>
        <taxon>Bacillaceae</taxon>
        <taxon>Evansella</taxon>
    </lineage>
</organism>
<evidence type="ECO:0000256" key="2">
    <source>
        <dbReference type="ARBA" id="ARBA00022475"/>
    </source>
</evidence>
<evidence type="ECO:0000313" key="8">
    <source>
        <dbReference type="EMBL" id="ADU30409.1"/>
    </source>
</evidence>
<feature type="transmembrane region" description="Helical" evidence="6">
    <location>
        <begin position="6"/>
        <end position="24"/>
    </location>
</feature>
<dbReference type="PANTHER" id="PTHR12677:SF59">
    <property type="entry name" value="GOLGI APPARATUS MEMBRANE PROTEIN TVP38-RELATED"/>
    <property type="match status" value="1"/>
</dbReference>
<proteinExistence type="inferred from homology"/>
<feature type="transmembrane region" description="Helical" evidence="6">
    <location>
        <begin position="36"/>
        <end position="57"/>
    </location>
</feature>
<feature type="domain" description="VTT" evidence="7">
    <location>
        <begin position="55"/>
        <end position="172"/>
    </location>
</feature>
<feature type="transmembrane region" description="Helical" evidence="6">
    <location>
        <begin position="120"/>
        <end position="143"/>
    </location>
</feature>
<name>E6U1P6_EVAC2</name>
<dbReference type="AlphaFoldDB" id="E6U1P6"/>
<reference evidence="8 9" key="1">
    <citation type="submission" date="2010-12" db="EMBL/GenBank/DDBJ databases">
        <title>Complete sequence of Bacillus cellulosilyticus DSM 2522.</title>
        <authorList>
            <consortium name="US DOE Joint Genome Institute"/>
            <person name="Lucas S."/>
            <person name="Copeland A."/>
            <person name="Lapidus A."/>
            <person name="Cheng J.-F."/>
            <person name="Bruce D."/>
            <person name="Goodwin L."/>
            <person name="Pitluck S."/>
            <person name="Chertkov O."/>
            <person name="Detter J.C."/>
            <person name="Han C."/>
            <person name="Tapia R."/>
            <person name="Land M."/>
            <person name="Hauser L."/>
            <person name="Jeffries C."/>
            <person name="Kyrpides N."/>
            <person name="Ivanova N."/>
            <person name="Mikhailova N."/>
            <person name="Brumm P."/>
            <person name="Mead D."/>
            <person name="Woyke T."/>
        </authorList>
    </citation>
    <scope>NUCLEOTIDE SEQUENCE [LARGE SCALE GENOMIC DNA]</scope>
    <source>
        <strain evidence="9">ATCC 21833 / DSM 2522 / FERM P-1141 / JCM 9156 / N-4</strain>
    </source>
</reference>
<dbReference type="Proteomes" id="UP000001401">
    <property type="component" value="Chromosome"/>
</dbReference>
<dbReference type="eggNOG" id="COG0398">
    <property type="taxonomic scope" value="Bacteria"/>
</dbReference>
<accession>E6U1P6</accession>
<dbReference type="OrthoDB" id="2381682at2"/>
<feature type="transmembrane region" description="Helical" evidence="6">
    <location>
        <begin position="181"/>
        <end position="202"/>
    </location>
</feature>
<dbReference type="PANTHER" id="PTHR12677">
    <property type="entry name" value="GOLGI APPARATUS MEMBRANE PROTEIN TVP38-RELATED"/>
    <property type="match status" value="1"/>
</dbReference>
<feature type="transmembrane region" description="Helical" evidence="6">
    <location>
        <begin position="69"/>
        <end position="90"/>
    </location>
</feature>
<dbReference type="RefSeq" id="WP_013488745.1">
    <property type="nucleotide sequence ID" value="NC_014829.1"/>
</dbReference>
<dbReference type="STRING" id="649639.Bcell_2148"/>
<keyword evidence="4 6" id="KW-1133">Transmembrane helix</keyword>
<protein>
    <recommendedName>
        <fullName evidence="6">TVP38/TMEM64 family membrane protein</fullName>
    </recommendedName>
</protein>
<dbReference type="InterPro" id="IPR015414">
    <property type="entry name" value="TMEM64"/>
</dbReference>
<evidence type="ECO:0000259" key="7">
    <source>
        <dbReference type="Pfam" id="PF09335"/>
    </source>
</evidence>
<evidence type="ECO:0000256" key="1">
    <source>
        <dbReference type="ARBA" id="ARBA00004651"/>
    </source>
</evidence>